<sequence>MTSIDLSPPSTDDDVIIDISSSTTEEIDREQLKLKFRLALIDDVDNKKTSEIKAKSDQIRKLLCQRINRFTVVAHGVTKTHLAQWWSSFGFAKETISGETFTVSNFVSCIHCFTTYRYGSSSTESIAHHECSGPTTENSSTLDKHFTKQKNSFRLCEQRHLTKLFTNWICDDLRPISVVEDSGLKKICSYFYSLGEKNCSRSMDLDSLFQSRQTISRSLKNEAQLYREQISELIKEPVENQALTAAPDIWTDRYRQLSYLGVTVTFIDLSQQFKKLTLCCRNFPVDLAKTGENISKILKEELNRYGIEKIDHINWISDRGSNFIKCFNLNSIDPIFCFAHRIHNVLTMTFINKKIDSYFNDDSMDDIPDNLGHEEFLGDELLTLVQLGTDGTTTLKQSVVTRWLSLFVCAESVYCNFDAILLALETRRTTRYVNDLTKYNLIDLLLLLAPLNAALHAIQTDQTPSLHLVIPFYQKLLHDYSTHSKLVSSSKKKYPSIFQSSFVADYLLNESSGVRFFRQRIRTKLIEMLTFDDRHYMAMCLHPALREMDGVSNQLKDVCYDNIRKYLREKKVDVVNTTKDCNIPTNKRRKLLHKFLDEDEDNEHDETQIQTSFDETIIDRNREDINLTQNTGIGRRRSSSSSSLSTEFSYSTTYQASKPDELDEYLEADIPSSIVKDNPRHFWSSVRQEAVQVNIFTAILIALKTLTKIKQSSSINDDNMNKLACTFIMQILSHQNPILYYAADETLGHLTQVIGDGHFVADIVPICFDRLKEFCVVSSRTDYSLAFECSHRYIALTLDFLLSISLSQFHVSQCYGHLLNALTIKINPKLQTNTNYISILRSSCLTTSNLLQIYIESIVQAEVIQALQQLHLFDSCHVNLSTVVSELIKTLKSQDLSLRRAYVSCLRQLSQRKVKEIIKHTKLFMKDTGQDLSMGLSEF</sequence>
<evidence type="ECO:0000313" key="1">
    <source>
        <dbReference type="EMBL" id="CAF1383964.1"/>
    </source>
</evidence>
<dbReference type="EMBL" id="CAJNOL010006382">
    <property type="protein sequence ID" value="CAF1617302.1"/>
    <property type="molecule type" value="Genomic_DNA"/>
</dbReference>
<proteinExistence type="predicted"/>
<dbReference type="Gene3D" id="1.25.10.10">
    <property type="entry name" value="Leucine-rich Repeat Variant"/>
    <property type="match status" value="1"/>
</dbReference>
<dbReference type="PANTHER" id="PTHR21663">
    <property type="entry name" value="HYPOTHETICAL HEAT DOMAIN-CONTAINING"/>
    <property type="match status" value="1"/>
</dbReference>
<dbReference type="Proteomes" id="UP000663854">
    <property type="component" value="Unassembled WGS sequence"/>
</dbReference>
<evidence type="ECO:0000313" key="3">
    <source>
        <dbReference type="Proteomes" id="UP000663854"/>
    </source>
</evidence>
<dbReference type="InterPro" id="IPR012337">
    <property type="entry name" value="RNaseH-like_sf"/>
</dbReference>
<dbReference type="InterPro" id="IPR040108">
    <property type="entry name" value="Laa1/Sip1/HEATR5"/>
</dbReference>
<dbReference type="SUPFAM" id="SSF48371">
    <property type="entry name" value="ARM repeat"/>
    <property type="match status" value="1"/>
</dbReference>
<organism evidence="1 3">
    <name type="scientific">Rotaria sordida</name>
    <dbReference type="NCBI Taxonomy" id="392033"/>
    <lineage>
        <taxon>Eukaryota</taxon>
        <taxon>Metazoa</taxon>
        <taxon>Spiralia</taxon>
        <taxon>Gnathifera</taxon>
        <taxon>Rotifera</taxon>
        <taxon>Eurotatoria</taxon>
        <taxon>Bdelloidea</taxon>
        <taxon>Philodinida</taxon>
        <taxon>Philodinidae</taxon>
        <taxon>Rotaria</taxon>
    </lineage>
</organism>
<dbReference type="PANTHER" id="PTHR21663:SF0">
    <property type="entry name" value="HEAT REPEAT-CONTAINING PROTEIN 5B"/>
    <property type="match status" value="1"/>
</dbReference>
<dbReference type="Proteomes" id="UP000663870">
    <property type="component" value="Unassembled WGS sequence"/>
</dbReference>
<dbReference type="SUPFAM" id="SSF140996">
    <property type="entry name" value="Hermes dimerisation domain"/>
    <property type="match status" value="1"/>
</dbReference>
<dbReference type="GO" id="GO:0030139">
    <property type="term" value="C:endocytic vesicle"/>
    <property type="evidence" value="ECO:0007669"/>
    <property type="project" value="TreeGrafter"/>
</dbReference>
<dbReference type="GO" id="GO:0005829">
    <property type="term" value="C:cytosol"/>
    <property type="evidence" value="ECO:0007669"/>
    <property type="project" value="GOC"/>
</dbReference>
<evidence type="ECO:0000313" key="4">
    <source>
        <dbReference type="Proteomes" id="UP000663870"/>
    </source>
</evidence>
<protein>
    <submittedName>
        <fullName evidence="1">Uncharacterized protein</fullName>
    </submittedName>
</protein>
<dbReference type="InterPro" id="IPR011989">
    <property type="entry name" value="ARM-like"/>
</dbReference>
<dbReference type="GO" id="GO:0016020">
    <property type="term" value="C:membrane"/>
    <property type="evidence" value="ECO:0007669"/>
    <property type="project" value="TreeGrafter"/>
</dbReference>
<comment type="caution">
    <text evidence="1">The sequence shown here is derived from an EMBL/GenBank/DDBJ whole genome shotgun (WGS) entry which is preliminary data.</text>
</comment>
<dbReference type="GO" id="GO:0005794">
    <property type="term" value="C:Golgi apparatus"/>
    <property type="evidence" value="ECO:0007669"/>
    <property type="project" value="TreeGrafter"/>
</dbReference>
<reference evidence="1" key="1">
    <citation type="submission" date="2021-02" db="EMBL/GenBank/DDBJ databases">
        <authorList>
            <person name="Nowell W R."/>
        </authorList>
    </citation>
    <scope>NUCLEOTIDE SEQUENCE</scope>
</reference>
<gene>
    <name evidence="2" type="ORF">JXQ802_LOCUS50146</name>
    <name evidence="1" type="ORF">PYM288_LOCUS34000</name>
</gene>
<keyword evidence="4" id="KW-1185">Reference proteome</keyword>
<dbReference type="Gene3D" id="1.10.10.1070">
    <property type="entry name" value="Zinc finger, BED domain-containing"/>
    <property type="match status" value="1"/>
</dbReference>
<dbReference type="InterPro" id="IPR016024">
    <property type="entry name" value="ARM-type_fold"/>
</dbReference>
<dbReference type="EMBL" id="CAJNOH010004917">
    <property type="protein sequence ID" value="CAF1383964.1"/>
    <property type="molecule type" value="Genomic_DNA"/>
</dbReference>
<name>A0A815JM72_9BILA</name>
<evidence type="ECO:0000313" key="2">
    <source>
        <dbReference type="EMBL" id="CAF1617302.1"/>
    </source>
</evidence>
<accession>A0A815JM72</accession>
<dbReference type="GO" id="GO:0042147">
    <property type="term" value="P:retrograde transport, endosome to Golgi"/>
    <property type="evidence" value="ECO:0007669"/>
    <property type="project" value="TreeGrafter"/>
</dbReference>
<dbReference type="SUPFAM" id="SSF53098">
    <property type="entry name" value="Ribonuclease H-like"/>
    <property type="match status" value="1"/>
</dbReference>
<dbReference type="GO" id="GO:0006897">
    <property type="term" value="P:endocytosis"/>
    <property type="evidence" value="ECO:0007669"/>
    <property type="project" value="TreeGrafter"/>
</dbReference>
<dbReference type="GO" id="GO:0008104">
    <property type="term" value="P:intracellular protein localization"/>
    <property type="evidence" value="ECO:0007669"/>
    <property type="project" value="TreeGrafter"/>
</dbReference>
<dbReference type="AlphaFoldDB" id="A0A815JM72"/>